<dbReference type="AlphaFoldDB" id="A0A1G4K3W0"/>
<protein>
    <submittedName>
        <fullName evidence="4">LAMI_0F14290g1_1</fullName>
    </submittedName>
</protein>
<organism evidence="4 5">
    <name type="scientific">Lachancea mirantina</name>
    <dbReference type="NCBI Taxonomy" id="1230905"/>
    <lineage>
        <taxon>Eukaryota</taxon>
        <taxon>Fungi</taxon>
        <taxon>Dikarya</taxon>
        <taxon>Ascomycota</taxon>
        <taxon>Saccharomycotina</taxon>
        <taxon>Saccharomycetes</taxon>
        <taxon>Saccharomycetales</taxon>
        <taxon>Saccharomycetaceae</taxon>
        <taxon>Lachancea</taxon>
    </lineage>
</organism>
<keyword evidence="1" id="KW-0694">RNA-binding</keyword>
<dbReference type="STRING" id="1230905.A0A1G4K3W0"/>
<dbReference type="OrthoDB" id="442947at2759"/>
<evidence type="ECO:0000259" key="3">
    <source>
        <dbReference type="SMART" id="SM00322"/>
    </source>
</evidence>
<dbReference type="GO" id="GO:0003723">
    <property type="term" value="F:RNA binding"/>
    <property type="evidence" value="ECO:0007669"/>
    <property type="project" value="UniProtKB-UniRule"/>
</dbReference>
<keyword evidence="5" id="KW-1185">Reference proteome</keyword>
<feature type="transmembrane region" description="Helical" evidence="2">
    <location>
        <begin position="252"/>
        <end position="274"/>
    </location>
</feature>
<accession>A0A1G4K3W0</accession>
<evidence type="ECO:0000256" key="1">
    <source>
        <dbReference type="PROSITE-ProRule" id="PRU00117"/>
    </source>
</evidence>
<keyword evidence="2" id="KW-0472">Membrane</keyword>
<keyword evidence="2" id="KW-1133">Transmembrane helix</keyword>
<dbReference type="SMART" id="SM00322">
    <property type="entry name" value="KH"/>
    <property type="match status" value="1"/>
</dbReference>
<evidence type="ECO:0000313" key="5">
    <source>
        <dbReference type="Proteomes" id="UP000191024"/>
    </source>
</evidence>
<keyword evidence="2" id="KW-0812">Transmembrane</keyword>
<dbReference type="InterPro" id="IPR004087">
    <property type="entry name" value="KH_dom"/>
</dbReference>
<sequence length="317" mass="35695">MDPTAPDLQKESCRLCIADLFNGKLDRVHVKLRLHSKMGVQNKLQVLVNYDELVQMLQEGFLQFMNATSTQETDIATVYAEQNTACILECPVSQQLLQQIDATKGVTIVVSREIQYLLQRDQLGLNSNVKPLGGHYVELKNSSNDQLVRDIAKILANPMYTVPQQRKLFTGFPRPPRPLSPHYKNEVQQQQEQRYAPLYHTSHTLTLNKLEVTFLIGHQGSRIEFIREQSGACVKILPIPERLKTIQLASPYLILQAIVVSGTLSTVTVAMALIESQLQCYRPKGHSRRKARACIDSYTGPCTPMDSANLSPGQRNQ</sequence>
<name>A0A1G4K3W0_9SACH</name>
<gene>
    <name evidence="4" type="ORF">LAMI_0F14290G</name>
</gene>
<dbReference type="InterPro" id="IPR004088">
    <property type="entry name" value="KH_dom_type_1"/>
</dbReference>
<dbReference type="PROSITE" id="PS50084">
    <property type="entry name" value="KH_TYPE_1"/>
    <property type="match status" value="1"/>
</dbReference>
<dbReference type="InterPro" id="IPR036612">
    <property type="entry name" value="KH_dom_type_1_sf"/>
</dbReference>
<feature type="domain" description="K Homology" evidence="3">
    <location>
        <begin position="199"/>
        <end position="279"/>
    </location>
</feature>
<proteinExistence type="predicted"/>
<dbReference type="Proteomes" id="UP000191024">
    <property type="component" value="Chromosome F"/>
</dbReference>
<dbReference type="SUPFAM" id="SSF54791">
    <property type="entry name" value="Eukaryotic type KH-domain (KH-domain type I)"/>
    <property type="match status" value="1"/>
</dbReference>
<dbReference type="Gene3D" id="3.30.1370.10">
    <property type="entry name" value="K Homology domain, type 1"/>
    <property type="match status" value="1"/>
</dbReference>
<reference evidence="5" key="1">
    <citation type="submission" date="2016-03" db="EMBL/GenBank/DDBJ databases">
        <authorList>
            <person name="Devillers H."/>
        </authorList>
    </citation>
    <scope>NUCLEOTIDE SEQUENCE [LARGE SCALE GENOMIC DNA]</scope>
</reference>
<evidence type="ECO:0000313" key="4">
    <source>
        <dbReference type="EMBL" id="SCU98358.1"/>
    </source>
</evidence>
<dbReference type="Pfam" id="PF00013">
    <property type="entry name" value="KH_1"/>
    <property type="match status" value="1"/>
</dbReference>
<evidence type="ECO:0000256" key="2">
    <source>
        <dbReference type="SAM" id="Phobius"/>
    </source>
</evidence>
<dbReference type="EMBL" id="LT598467">
    <property type="protein sequence ID" value="SCU98358.1"/>
    <property type="molecule type" value="Genomic_DNA"/>
</dbReference>